<dbReference type="GO" id="GO:0042781">
    <property type="term" value="F:3'-tRNA processing endoribonuclease activity"/>
    <property type="evidence" value="ECO:0007669"/>
    <property type="project" value="TreeGrafter"/>
</dbReference>
<dbReference type="SUPFAM" id="SSF56281">
    <property type="entry name" value="Metallo-hydrolase/oxidoreductase"/>
    <property type="match status" value="1"/>
</dbReference>
<dbReference type="Proteomes" id="UP000248925">
    <property type="component" value="Unassembled WGS sequence"/>
</dbReference>
<dbReference type="OrthoDB" id="9803916at2"/>
<protein>
    <submittedName>
        <fullName evidence="2">MBL fold metallo-hydrolase</fullName>
    </submittedName>
</protein>
<accession>A0A2W4CY94</accession>
<dbReference type="Pfam" id="PF12706">
    <property type="entry name" value="Lactamase_B_2"/>
    <property type="match status" value="1"/>
</dbReference>
<proteinExistence type="predicted"/>
<sequence>MKKDNFELKFWGVRGSVPVSGPEFERYGGNTSCIELRHGDRRLLFDAGTGVREAALALKADRVRHIDLFFTHSHYDHIIGLPFFDPIYTPSVTVDLWSGHLAGKTTTRQLIDQFMRPPWFPVEPDICRATLGFRDFKAGDVLEPHAGIVIRTATLNHPGGCIGYRVEWAGRVIAMIYDTEHMAGKLDQAALSLMEGADLAIYDTTYTEAEMPKHLGFGHSTWQEGVKLAKQAKVKRLALFHHAPARTDKELDAMQALAQASFPGAFAAFDRQTLQL</sequence>
<gene>
    <name evidence="2" type="ORF">CPY51_08075</name>
</gene>
<keyword evidence="3" id="KW-1185">Reference proteome</keyword>
<reference evidence="2 3" key="1">
    <citation type="journal article" date="2018" name="Sci. Rep.">
        <title>Rhizobium tumorigenes sp. nov., a novel plant tumorigenic bacterium isolated from cane gall tumors on thornless blackberry.</title>
        <authorList>
            <person name="Kuzmanovi N."/>
            <person name="Smalla K."/>
            <person name="Gronow S."/>
            <person name="PuBawska J."/>
        </authorList>
    </citation>
    <scope>NUCLEOTIDE SEQUENCE [LARGE SCALE GENOMIC DNA]</scope>
    <source>
        <strain evidence="2 3">CCBAU 85046</strain>
    </source>
</reference>
<dbReference type="Gene3D" id="3.60.15.10">
    <property type="entry name" value="Ribonuclease Z/Hydroxyacylglutathione hydrolase-like"/>
    <property type="match status" value="1"/>
</dbReference>
<keyword evidence="2" id="KW-0378">Hydrolase</keyword>
<dbReference type="PANTHER" id="PTHR46018">
    <property type="entry name" value="ZINC PHOSPHODIESTERASE ELAC PROTEIN 1"/>
    <property type="match status" value="1"/>
</dbReference>
<evidence type="ECO:0000313" key="2">
    <source>
        <dbReference type="EMBL" id="PZM15155.1"/>
    </source>
</evidence>
<evidence type="ECO:0000259" key="1">
    <source>
        <dbReference type="SMART" id="SM00849"/>
    </source>
</evidence>
<comment type="caution">
    <text evidence="2">The sequence shown here is derived from an EMBL/GenBank/DDBJ whole genome shotgun (WGS) entry which is preliminary data.</text>
</comment>
<name>A0A2W4CY94_9HYPH</name>
<dbReference type="PANTHER" id="PTHR46018:SF2">
    <property type="entry name" value="ZINC PHOSPHODIESTERASE ELAC PROTEIN 1"/>
    <property type="match status" value="1"/>
</dbReference>
<dbReference type="InterPro" id="IPR036866">
    <property type="entry name" value="RibonucZ/Hydroxyglut_hydro"/>
</dbReference>
<dbReference type="RefSeq" id="WP_111159767.1">
    <property type="nucleotide sequence ID" value="NZ_PCDP01000027.1"/>
</dbReference>
<dbReference type="SMART" id="SM00849">
    <property type="entry name" value="Lactamase_B"/>
    <property type="match status" value="1"/>
</dbReference>
<evidence type="ECO:0000313" key="3">
    <source>
        <dbReference type="Proteomes" id="UP000248925"/>
    </source>
</evidence>
<dbReference type="AlphaFoldDB" id="A0A2W4CY94"/>
<dbReference type="InterPro" id="IPR001279">
    <property type="entry name" value="Metallo-B-lactamas"/>
</dbReference>
<dbReference type="EMBL" id="PCDP01000027">
    <property type="protein sequence ID" value="PZM15155.1"/>
    <property type="molecule type" value="Genomic_DNA"/>
</dbReference>
<feature type="domain" description="Metallo-beta-lactamase" evidence="1">
    <location>
        <begin position="30"/>
        <end position="219"/>
    </location>
</feature>
<organism evidence="2 3">
    <name type="scientific">Rhizobium tubonense</name>
    <dbReference type="NCBI Taxonomy" id="484088"/>
    <lineage>
        <taxon>Bacteria</taxon>
        <taxon>Pseudomonadati</taxon>
        <taxon>Pseudomonadota</taxon>
        <taxon>Alphaproteobacteria</taxon>
        <taxon>Hyphomicrobiales</taxon>
        <taxon>Rhizobiaceae</taxon>
        <taxon>Rhizobium/Agrobacterium group</taxon>
        <taxon>Rhizobium</taxon>
    </lineage>
</organism>
<dbReference type="CDD" id="cd07715">
    <property type="entry name" value="TaR3-like_MBL-fold"/>
    <property type="match status" value="1"/>
</dbReference>